<dbReference type="Gene3D" id="3.40.50.150">
    <property type="entry name" value="Vaccinia Virus protein VP39"/>
    <property type="match status" value="1"/>
</dbReference>
<feature type="domain" description="PABS" evidence="5">
    <location>
        <begin position="1"/>
        <end position="243"/>
    </location>
</feature>
<organism evidence="6 7">
    <name type="scientific">Saccharopolyspora erythraea</name>
    <name type="common">Streptomyces erythraeus</name>
    <dbReference type="NCBI Taxonomy" id="1836"/>
    <lineage>
        <taxon>Bacteria</taxon>
        <taxon>Bacillati</taxon>
        <taxon>Actinomycetota</taxon>
        <taxon>Actinomycetes</taxon>
        <taxon>Pseudonocardiales</taxon>
        <taxon>Pseudonocardiaceae</taxon>
        <taxon>Saccharopolyspora</taxon>
    </lineage>
</organism>
<dbReference type="RefSeq" id="WP_009946239.1">
    <property type="nucleotide sequence ID" value="NZ_BAAAGS010000005.1"/>
</dbReference>
<dbReference type="PANTHER" id="PTHR43317:SF3">
    <property type="entry name" value="BLR2883 PROTEIN"/>
    <property type="match status" value="1"/>
</dbReference>
<comment type="similarity">
    <text evidence="1">Belongs to the spermidine/spermine synthase family.</text>
</comment>
<feature type="active site" description="Proton acceptor" evidence="4">
    <location>
        <position position="161"/>
    </location>
</feature>
<keyword evidence="2 4" id="KW-0808">Transferase</keyword>
<keyword evidence="7" id="KW-1185">Reference proteome</keyword>
<dbReference type="Proteomes" id="UP001500729">
    <property type="component" value="Unassembled WGS sequence"/>
</dbReference>
<evidence type="ECO:0000256" key="3">
    <source>
        <dbReference type="ARBA" id="ARBA00023115"/>
    </source>
</evidence>
<sequence>MEMFRAPEAAADVNAAAHSRVATATSERGEVVLLRRGDDGALELRVNGVFVMDTVHTSSERLLATTALTASLAGRAPGAPVRVLIGGLGLGFTLQEVLADRRVTAAHVVEIEPAVVRWHQEGLVPDTAGAFGDKRVEVTVGDVREVLARLDPTSVDVLLLDVDNGPGFLVHDDNAGLYRREFLELCREKLVADGCLAIWSAGPSAELESMLGAVFADSQQVAIPVVFGERATTYHLYIARKHV</sequence>
<keyword evidence="3 4" id="KW-0620">Polyamine biosynthesis</keyword>
<dbReference type="EMBL" id="BAAAGS010000005">
    <property type="protein sequence ID" value="GAA0514908.1"/>
    <property type="molecule type" value="Genomic_DNA"/>
</dbReference>
<evidence type="ECO:0000313" key="6">
    <source>
        <dbReference type="EMBL" id="GAA0514908.1"/>
    </source>
</evidence>
<dbReference type="InterPro" id="IPR030374">
    <property type="entry name" value="PABS"/>
</dbReference>
<gene>
    <name evidence="6" type="ORF">GCM10009533_12350</name>
</gene>
<evidence type="ECO:0000259" key="5">
    <source>
        <dbReference type="PROSITE" id="PS51006"/>
    </source>
</evidence>
<comment type="caution">
    <text evidence="6">The sequence shown here is derived from an EMBL/GenBank/DDBJ whole genome shotgun (WGS) entry which is preliminary data.</text>
</comment>
<name>A0ABP3M7Z5_SACER</name>
<accession>A0ABP3M7Z5</accession>
<evidence type="ECO:0000313" key="7">
    <source>
        <dbReference type="Proteomes" id="UP001500729"/>
    </source>
</evidence>
<reference evidence="7" key="1">
    <citation type="journal article" date="2019" name="Int. J. Syst. Evol. Microbiol.">
        <title>The Global Catalogue of Microorganisms (GCM) 10K type strain sequencing project: providing services to taxonomists for standard genome sequencing and annotation.</title>
        <authorList>
            <consortium name="The Broad Institute Genomics Platform"/>
            <consortium name="The Broad Institute Genome Sequencing Center for Infectious Disease"/>
            <person name="Wu L."/>
            <person name="Ma J."/>
        </authorList>
    </citation>
    <scope>NUCLEOTIDE SEQUENCE [LARGE SCALE GENOMIC DNA]</scope>
    <source>
        <strain evidence="7">JCM 10303</strain>
    </source>
</reference>
<evidence type="ECO:0000256" key="4">
    <source>
        <dbReference type="PROSITE-ProRule" id="PRU00354"/>
    </source>
</evidence>
<evidence type="ECO:0000256" key="1">
    <source>
        <dbReference type="ARBA" id="ARBA00007867"/>
    </source>
</evidence>
<proteinExistence type="inferred from homology"/>
<protein>
    <submittedName>
        <fullName evidence="6">Spermidine synthase</fullName>
    </submittedName>
</protein>
<dbReference type="PANTHER" id="PTHR43317">
    <property type="entry name" value="THERMOSPERMINE SYNTHASE ACAULIS5"/>
    <property type="match status" value="1"/>
</dbReference>
<evidence type="ECO:0000256" key="2">
    <source>
        <dbReference type="ARBA" id="ARBA00022679"/>
    </source>
</evidence>
<dbReference type="PROSITE" id="PS51006">
    <property type="entry name" value="PABS_2"/>
    <property type="match status" value="1"/>
</dbReference>
<dbReference type="SUPFAM" id="SSF53335">
    <property type="entry name" value="S-adenosyl-L-methionine-dependent methyltransferases"/>
    <property type="match status" value="1"/>
</dbReference>
<dbReference type="InterPro" id="IPR029063">
    <property type="entry name" value="SAM-dependent_MTases_sf"/>
</dbReference>
<dbReference type="Pfam" id="PF01564">
    <property type="entry name" value="Spermine_synth"/>
    <property type="match status" value="1"/>
</dbReference>